<reference evidence="1 2" key="1">
    <citation type="journal article" date="2014" name="Int. J. Syst. Evol. Microbiol.">
        <title>Complete genome sequence of Corynebacterium casei LMG S-19264T (=DSM 44701T), isolated from a smear-ripened cheese.</title>
        <authorList>
            <consortium name="US DOE Joint Genome Institute (JGI-PGF)"/>
            <person name="Walter F."/>
            <person name="Albersmeier A."/>
            <person name="Kalinowski J."/>
            <person name="Ruckert C."/>
        </authorList>
    </citation>
    <scope>NUCLEOTIDE SEQUENCE [LARGE SCALE GENOMIC DNA]</scope>
    <source>
        <strain evidence="1 2">CGMCC 4.7111</strain>
    </source>
</reference>
<name>A0A917Y7I1_9ACTN</name>
<dbReference type="AlphaFoldDB" id="A0A917Y7I1"/>
<evidence type="ECO:0000313" key="2">
    <source>
        <dbReference type="Proteomes" id="UP000600365"/>
    </source>
</evidence>
<dbReference type="Proteomes" id="UP000600365">
    <property type="component" value="Unassembled WGS sequence"/>
</dbReference>
<proteinExistence type="predicted"/>
<comment type="caution">
    <text evidence="1">The sequence shown here is derived from an EMBL/GenBank/DDBJ whole genome shotgun (WGS) entry which is preliminary data.</text>
</comment>
<protein>
    <submittedName>
        <fullName evidence="1">Uncharacterized protein</fullName>
    </submittedName>
</protein>
<gene>
    <name evidence="1" type="ORF">GCM10011579_047420</name>
</gene>
<sequence length="59" mass="6392">MFVARGLSMVAQGAFPPLSEVPEAPGLTPRQFCFMVLATRYARHGVDLDVLYGIGVLKP</sequence>
<organism evidence="1 2">
    <name type="scientific">Streptomyces albiflavescens</name>
    <dbReference type="NCBI Taxonomy" id="1623582"/>
    <lineage>
        <taxon>Bacteria</taxon>
        <taxon>Bacillati</taxon>
        <taxon>Actinomycetota</taxon>
        <taxon>Actinomycetes</taxon>
        <taxon>Kitasatosporales</taxon>
        <taxon>Streptomycetaceae</taxon>
        <taxon>Streptomyces</taxon>
    </lineage>
</organism>
<evidence type="ECO:0000313" key="1">
    <source>
        <dbReference type="EMBL" id="GGN71249.1"/>
    </source>
</evidence>
<accession>A0A917Y7I1</accession>
<keyword evidence="2" id="KW-1185">Reference proteome</keyword>
<dbReference type="EMBL" id="BMMM01000008">
    <property type="protein sequence ID" value="GGN71249.1"/>
    <property type="molecule type" value="Genomic_DNA"/>
</dbReference>